<dbReference type="Gene3D" id="2.60.40.1730">
    <property type="entry name" value="tricorn interacting facor f3 domain"/>
    <property type="match status" value="1"/>
</dbReference>
<evidence type="ECO:0000256" key="16">
    <source>
        <dbReference type="SAM" id="SignalP"/>
    </source>
</evidence>
<evidence type="ECO:0000256" key="13">
    <source>
        <dbReference type="ARBA" id="ARBA00023288"/>
    </source>
</evidence>
<keyword evidence="10 15" id="KW-0482">Metalloprotease</keyword>
<dbReference type="EMBL" id="HM347437">
    <property type="protein sequence ID" value="ADK11710.1"/>
    <property type="molecule type" value="mRNA"/>
</dbReference>
<feature type="domain" description="Aminopeptidase N-like N-terminal" evidence="19">
    <location>
        <begin position="39"/>
        <end position="225"/>
    </location>
</feature>
<dbReference type="CDD" id="cd09601">
    <property type="entry name" value="M1_APN-Q_like"/>
    <property type="match status" value="1"/>
</dbReference>
<evidence type="ECO:0000259" key="18">
    <source>
        <dbReference type="Pfam" id="PF11838"/>
    </source>
</evidence>
<reference evidence="20" key="1">
    <citation type="submission" date="2010-05" db="EMBL/GenBank/DDBJ databases">
        <title>Identification of GPI-anchored aminopeptidases N from Coleoptera.</title>
        <authorList>
            <person name="Pauchet Y."/>
        </authorList>
    </citation>
    <scope>NUCLEOTIDE SEQUENCE</scope>
    <source>
        <tissue evidence="20">Midgut</tissue>
    </source>
</reference>
<protein>
    <recommendedName>
        <fullName evidence="15">Aminopeptidase</fullName>
        <ecNumber evidence="15">3.4.11.-</ecNumber>
    </recommendedName>
</protein>
<keyword evidence="13" id="KW-0449">Lipoprotein</keyword>
<dbReference type="GO" id="GO:0098552">
    <property type="term" value="C:side of membrane"/>
    <property type="evidence" value="ECO:0007669"/>
    <property type="project" value="UniProtKB-KW"/>
</dbReference>
<evidence type="ECO:0000313" key="20">
    <source>
        <dbReference type="EMBL" id="ADK11710.1"/>
    </source>
</evidence>
<keyword evidence="6 14" id="KW-0479">Metal-binding</keyword>
<comment type="similarity">
    <text evidence="2 15">Belongs to the peptidase M1 family.</text>
</comment>
<keyword evidence="4" id="KW-0336">GPI-anchor</keyword>
<dbReference type="PANTHER" id="PTHR11533">
    <property type="entry name" value="PROTEASE M1 ZINC METALLOPROTEASE"/>
    <property type="match status" value="1"/>
</dbReference>
<dbReference type="InterPro" id="IPR027268">
    <property type="entry name" value="Peptidase_M4/M1_CTD_sf"/>
</dbReference>
<dbReference type="GO" id="GO:0070006">
    <property type="term" value="F:metalloaminopeptidase activity"/>
    <property type="evidence" value="ECO:0007669"/>
    <property type="project" value="TreeGrafter"/>
</dbReference>
<dbReference type="Pfam" id="PF11838">
    <property type="entry name" value="ERAP1_C"/>
    <property type="match status" value="1"/>
</dbReference>
<accession>D9J2F6</accession>
<dbReference type="InterPro" id="IPR014782">
    <property type="entry name" value="Peptidase_M1_dom"/>
</dbReference>
<evidence type="ECO:0000259" key="19">
    <source>
        <dbReference type="Pfam" id="PF17900"/>
    </source>
</evidence>
<evidence type="ECO:0000256" key="10">
    <source>
        <dbReference type="ARBA" id="ARBA00023049"/>
    </source>
</evidence>
<evidence type="ECO:0000256" key="4">
    <source>
        <dbReference type="ARBA" id="ARBA00022622"/>
    </source>
</evidence>
<proteinExistence type="evidence at transcript level"/>
<dbReference type="GO" id="GO:0042277">
    <property type="term" value="F:peptide binding"/>
    <property type="evidence" value="ECO:0007669"/>
    <property type="project" value="TreeGrafter"/>
</dbReference>
<evidence type="ECO:0000256" key="12">
    <source>
        <dbReference type="ARBA" id="ARBA00023180"/>
    </source>
</evidence>
<evidence type="ECO:0000256" key="8">
    <source>
        <dbReference type="ARBA" id="ARBA00022801"/>
    </source>
</evidence>
<gene>
    <name evidence="20" type="primary">APN2</name>
</gene>
<sequence>MVEMAWVNTVALYLVLLCIVSAEISVRVAKDHRLPKTVVPLHYILRIHINDIESNNFTGSVAITFQTSEATNTILLHASPDHLHLSKIILNSDFEKPCNVTNADKETEKITITCSENTDPKDENSLVINYEALLSDDGEFGLYKNIYEQDGHQEVLLATQMVPSYARRVFPCFDEPEFKAVFDIFILFPDTFRVVGNTQIRSISNESNGLDEVEFGSTPPMPTYLIGFVLSKLESGNSLYKVYTRPQLKPFTGTALKYTPNIIQLMSDWAGVEYKDMKNAQLDQVVLEHSTFRSRENWGLIIYREQDLLDEVDKSTEITKQKIISNIAHSVSKQWFGAYVTPDWWSDEWLSEGFATFFEYFLPGQIPDLKFEYEKQFTINELQVALREDAFPDSEPLSSKEEDVMTSDDCLKKFNAVTSKKGASLIRMMRSIKGDDEFQNCIKSYLSANQFNITDPKSLLKVLDLENRMVNWIYESGYPLLTVRLNNNQQKVIVAQEKFEMTKKDTANRTSWNVPVTFATSEDKSFSVKNVVWLEPNNDLIIGLEGESWIILNNQQTGFYRVNYDDILWSRIIKTLKGGDMKNIHVLNRAQLIDDAFNVARAGKVNYITVFSLADYLKGETEYYPWFSALNAVSYLVDHINDNETTIVLNRRILQWINAAFPNLKKVESTDHVGILKETLILKWKCELKHEDCLKYTSSNFESFKTTRSILNNEERNLILCYGIRNSKNPQIDYNFLLHVFQNTNSTCERESILTSLGCISEPKVLFNYLLELVTDHSIIPHSYASLVFEAVYSNKASGVDVTLDFLLQNIELLMEKHRRTFSISDFIIGLTDKIKTEEQLKKLQNIVTNNPNLDDLSLVGGKMITRIKYNLEWTEMYTEVIKEALPKTSNAVGAQSNTFVFTSACVLSCVYLYLLK</sequence>
<dbReference type="Gene3D" id="1.10.390.10">
    <property type="entry name" value="Neutral Protease Domain 2"/>
    <property type="match status" value="1"/>
</dbReference>
<comment type="subcellular location">
    <subcellularLocation>
        <location evidence="1">Cell membrane</location>
        <topology evidence="1">Lipid-anchor</topology>
        <topology evidence="1">GPI-anchor</topology>
    </subcellularLocation>
</comment>
<dbReference type="InterPro" id="IPR050344">
    <property type="entry name" value="Peptidase_M1_aminopeptidases"/>
</dbReference>
<keyword evidence="12" id="KW-0325">Glycoprotein</keyword>
<dbReference type="GO" id="GO:0008270">
    <property type="term" value="F:zinc ion binding"/>
    <property type="evidence" value="ECO:0007669"/>
    <property type="project" value="UniProtKB-UniRule"/>
</dbReference>
<dbReference type="InterPro" id="IPR042097">
    <property type="entry name" value="Aminopeptidase_N-like_N_sf"/>
</dbReference>
<feature type="domain" description="Peptidase M1 membrane alanine aminopeptidase" evidence="17">
    <location>
        <begin position="255"/>
        <end position="473"/>
    </location>
</feature>
<keyword evidence="15 20" id="KW-0031">Aminopeptidase</keyword>
<dbReference type="InterPro" id="IPR001930">
    <property type="entry name" value="Peptidase_M1"/>
</dbReference>
<dbReference type="FunFam" id="2.60.40.1910:FF:000008">
    <property type="entry name" value="Aminopeptidase"/>
    <property type="match status" value="1"/>
</dbReference>
<dbReference type="OrthoDB" id="6765856at2759"/>
<dbReference type="PANTHER" id="PTHR11533:SF301">
    <property type="entry name" value="AMINOPEPTIDASE"/>
    <property type="match status" value="1"/>
</dbReference>
<keyword evidence="11" id="KW-0472">Membrane</keyword>
<keyword evidence="8 15" id="KW-0378">Hydrolase</keyword>
<dbReference type="GO" id="GO:0005737">
    <property type="term" value="C:cytoplasm"/>
    <property type="evidence" value="ECO:0007669"/>
    <property type="project" value="TreeGrafter"/>
</dbReference>
<evidence type="ECO:0000256" key="5">
    <source>
        <dbReference type="ARBA" id="ARBA00022670"/>
    </source>
</evidence>
<dbReference type="InterPro" id="IPR034016">
    <property type="entry name" value="M1_APN-typ"/>
</dbReference>
<feature type="chain" id="PRO_5003125660" description="Aminopeptidase" evidence="16">
    <location>
        <begin position="23"/>
        <end position="917"/>
    </location>
</feature>
<dbReference type="SUPFAM" id="SSF63737">
    <property type="entry name" value="Leukotriene A4 hydrolase N-terminal domain"/>
    <property type="match status" value="1"/>
</dbReference>
<dbReference type="GO" id="GO:0005615">
    <property type="term" value="C:extracellular space"/>
    <property type="evidence" value="ECO:0007669"/>
    <property type="project" value="TreeGrafter"/>
</dbReference>
<evidence type="ECO:0000259" key="17">
    <source>
        <dbReference type="Pfam" id="PF01433"/>
    </source>
</evidence>
<dbReference type="GO" id="GO:0006508">
    <property type="term" value="P:proteolysis"/>
    <property type="evidence" value="ECO:0007669"/>
    <property type="project" value="UniProtKB-KW"/>
</dbReference>
<feature type="domain" description="ERAP1-like C-terminal" evidence="18">
    <location>
        <begin position="549"/>
        <end position="851"/>
    </location>
</feature>
<evidence type="ECO:0000256" key="2">
    <source>
        <dbReference type="ARBA" id="ARBA00010136"/>
    </source>
</evidence>
<dbReference type="Gene3D" id="1.25.50.20">
    <property type="match status" value="1"/>
</dbReference>
<dbReference type="InterPro" id="IPR024571">
    <property type="entry name" value="ERAP1-like_C_dom"/>
</dbReference>
<evidence type="ECO:0000256" key="11">
    <source>
        <dbReference type="ARBA" id="ARBA00023136"/>
    </source>
</evidence>
<dbReference type="PRINTS" id="PR00756">
    <property type="entry name" value="ALADIPTASE"/>
</dbReference>
<dbReference type="GO" id="GO:0005886">
    <property type="term" value="C:plasma membrane"/>
    <property type="evidence" value="ECO:0007669"/>
    <property type="project" value="UniProtKB-SubCell"/>
</dbReference>
<evidence type="ECO:0000256" key="15">
    <source>
        <dbReference type="RuleBase" id="RU364040"/>
    </source>
</evidence>
<dbReference type="GO" id="GO:0043171">
    <property type="term" value="P:peptide catabolic process"/>
    <property type="evidence" value="ECO:0007669"/>
    <property type="project" value="TreeGrafter"/>
</dbReference>
<evidence type="ECO:0000256" key="9">
    <source>
        <dbReference type="ARBA" id="ARBA00022833"/>
    </source>
</evidence>
<keyword evidence="5 15" id="KW-0645">Protease</keyword>
<evidence type="ECO:0000256" key="3">
    <source>
        <dbReference type="ARBA" id="ARBA00022475"/>
    </source>
</evidence>
<comment type="cofactor">
    <cofactor evidence="14 15">
        <name>Zn(2+)</name>
        <dbReference type="ChEBI" id="CHEBI:29105"/>
    </cofactor>
    <text evidence="14 15">Binds 1 zinc ion per subunit.</text>
</comment>
<keyword evidence="3" id="KW-1003">Cell membrane</keyword>
<dbReference type="SUPFAM" id="SSF55486">
    <property type="entry name" value="Metalloproteases ('zincins'), catalytic domain"/>
    <property type="match status" value="1"/>
</dbReference>
<name>D9J2F6_LEPDE</name>
<evidence type="ECO:0000256" key="7">
    <source>
        <dbReference type="ARBA" id="ARBA00022729"/>
    </source>
</evidence>
<feature type="binding site" evidence="14">
    <location>
        <position position="329"/>
    </location>
    <ligand>
        <name>Zn(2+)</name>
        <dbReference type="ChEBI" id="CHEBI:29105"/>
        <note>catalytic</note>
    </ligand>
</feature>
<evidence type="ECO:0000256" key="1">
    <source>
        <dbReference type="ARBA" id="ARBA00004609"/>
    </source>
</evidence>
<dbReference type="EC" id="3.4.11.-" evidence="15"/>
<feature type="binding site" evidence="14">
    <location>
        <position position="352"/>
    </location>
    <ligand>
        <name>Zn(2+)</name>
        <dbReference type="ChEBI" id="CHEBI:29105"/>
        <note>catalytic</note>
    </ligand>
</feature>
<keyword evidence="9 14" id="KW-0862">Zinc</keyword>
<evidence type="ECO:0000256" key="14">
    <source>
        <dbReference type="PIRSR" id="PIRSR634016-3"/>
    </source>
</evidence>
<organism evidence="20">
    <name type="scientific">Leptinotarsa decemlineata</name>
    <name type="common">Colorado potato beetle</name>
    <name type="synonym">Doryphora decemlineata</name>
    <dbReference type="NCBI Taxonomy" id="7539"/>
    <lineage>
        <taxon>Eukaryota</taxon>
        <taxon>Metazoa</taxon>
        <taxon>Ecdysozoa</taxon>
        <taxon>Arthropoda</taxon>
        <taxon>Hexapoda</taxon>
        <taxon>Insecta</taxon>
        <taxon>Pterygota</taxon>
        <taxon>Neoptera</taxon>
        <taxon>Endopterygota</taxon>
        <taxon>Coleoptera</taxon>
        <taxon>Polyphaga</taxon>
        <taxon>Cucujiformia</taxon>
        <taxon>Chrysomeloidea</taxon>
        <taxon>Chrysomelidae</taxon>
        <taxon>Chrysomelinae</taxon>
        <taxon>Doryphorini</taxon>
        <taxon>Leptinotarsa</taxon>
    </lineage>
</organism>
<dbReference type="Pfam" id="PF01433">
    <property type="entry name" value="Peptidase_M1"/>
    <property type="match status" value="1"/>
</dbReference>
<keyword evidence="7 16" id="KW-0732">Signal</keyword>
<dbReference type="InterPro" id="IPR045357">
    <property type="entry name" value="Aminopeptidase_N-like_N"/>
</dbReference>
<dbReference type="AlphaFoldDB" id="D9J2F6"/>
<dbReference type="Gene3D" id="2.60.40.1910">
    <property type="match status" value="1"/>
</dbReference>
<dbReference type="Pfam" id="PF17900">
    <property type="entry name" value="Peptidase_M1_N"/>
    <property type="match status" value="1"/>
</dbReference>
<feature type="signal peptide" evidence="16">
    <location>
        <begin position="1"/>
        <end position="22"/>
    </location>
</feature>
<evidence type="ECO:0000256" key="6">
    <source>
        <dbReference type="ARBA" id="ARBA00022723"/>
    </source>
</evidence>